<evidence type="ECO:0000313" key="3">
    <source>
        <dbReference type="Proteomes" id="UP000676194"/>
    </source>
</evidence>
<dbReference type="Proteomes" id="UP000676194">
    <property type="component" value="Chromosome"/>
</dbReference>
<evidence type="ECO:0000313" key="2">
    <source>
        <dbReference type="EMBL" id="QVL31019.1"/>
    </source>
</evidence>
<sequence>MTRLDDISRIPALKPPQDWLFRLQCDLEQKHCNGIKNLHLALRKGVIEVFGQANSFYDKQLLAESLRKSSRFPISTQGVSVIKPTGLSQPVNYFPLLLLREWMVAHGKPNKMAKSDQFPGSGSNVLIAGSDDFWRSESANRLRRNGFRVCMAKNGLECLEILRKQPTEILVLSDRLLWGGIAGVVEAMDQEELHPTVCTLYCGFAGKTSDAVIHIPTLMLDVYLMPTDAVEEVVSFVRKMLSSKISGPSKRAPGDSGEDRPSKPR</sequence>
<protein>
    <recommendedName>
        <fullName evidence="4">Response regulatory domain-containing protein</fullName>
    </recommendedName>
</protein>
<evidence type="ECO:0008006" key="4">
    <source>
        <dbReference type="Google" id="ProtNLM"/>
    </source>
</evidence>
<dbReference type="KEGG" id="tsph:KIH39_19505"/>
<gene>
    <name evidence="2" type="ORF">KIH39_19505</name>
</gene>
<evidence type="ECO:0000256" key="1">
    <source>
        <dbReference type="SAM" id="MobiDB-lite"/>
    </source>
</evidence>
<accession>A0A8E6B402</accession>
<proteinExistence type="predicted"/>
<organism evidence="2 3">
    <name type="scientific">Telmatocola sphagniphila</name>
    <dbReference type="NCBI Taxonomy" id="1123043"/>
    <lineage>
        <taxon>Bacteria</taxon>
        <taxon>Pseudomonadati</taxon>
        <taxon>Planctomycetota</taxon>
        <taxon>Planctomycetia</taxon>
        <taxon>Gemmatales</taxon>
        <taxon>Gemmataceae</taxon>
    </lineage>
</organism>
<name>A0A8E6B402_9BACT</name>
<dbReference type="EMBL" id="CP074694">
    <property type="protein sequence ID" value="QVL31019.1"/>
    <property type="molecule type" value="Genomic_DNA"/>
</dbReference>
<dbReference type="AlphaFoldDB" id="A0A8E6B402"/>
<keyword evidence="3" id="KW-1185">Reference proteome</keyword>
<dbReference type="RefSeq" id="WP_213494901.1">
    <property type="nucleotide sequence ID" value="NZ_CP074694.1"/>
</dbReference>
<feature type="region of interest" description="Disordered" evidence="1">
    <location>
        <begin position="243"/>
        <end position="265"/>
    </location>
</feature>
<dbReference type="SUPFAM" id="SSF52172">
    <property type="entry name" value="CheY-like"/>
    <property type="match status" value="1"/>
</dbReference>
<dbReference type="InterPro" id="IPR011006">
    <property type="entry name" value="CheY-like_superfamily"/>
</dbReference>
<reference evidence="2" key="1">
    <citation type="submission" date="2021-05" db="EMBL/GenBank/DDBJ databases">
        <title>Complete genome sequence of the cellulolytic planctomycete Telmatocola sphagniphila SP2T and characterization of the first cellulase from planctomycetes.</title>
        <authorList>
            <person name="Rakitin A.L."/>
            <person name="Beletsky A.V."/>
            <person name="Naumoff D.G."/>
            <person name="Kulichevskaya I.S."/>
            <person name="Mardanov A.V."/>
            <person name="Ravin N.V."/>
            <person name="Dedysh S.N."/>
        </authorList>
    </citation>
    <scope>NUCLEOTIDE SEQUENCE</scope>
    <source>
        <strain evidence="2">SP2T</strain>
    </source>
</reference>